<accession>A0A917C7A6</accession>
<dbReference type="RefSeq" id="WP_188667059.1">
    <property type="nucleotide sequence ID" value="NZ_BMHV01000039.1"/>
</dbReference>
<comment type="caution">
    <text evidence="1">The sequence shown here is derived from an EMBL/GenBank/DDBJ whole genome shotgun (WGS) entry which is preliminary data.</text>
</comment>
<gene>
    <name evidence="1" type="ORF">GCM10011332_31940</name>
</gene>
<dbReference type="EMBL" id="BMHV01000039">
    <property type="protein sequence ID" value="GGF75548.1"/>
    <property type="molecule type" value="Genomic_DNA"/>
</dbReference>
<proteinExistence type="predicted"/>
<sequence>MLAADHRKVAQWHLRQAELHEASGEYKCGCPMGSENARIIKIVESGKIDEENECSLLDK</sequence>
<protein>
    <submittedName>
        <fullName evidence="1">Uncharacterized protein</fullName>
    </submittedName>
</protein>
<name>A0A917C7A6_9PROT</name>
<dbReference type="AlphaFoldDB" id="A0A917C7A6"/>
<evidence type="ECO:0000313" key="1">
    <source>
        <dbReference type="EMBL" id="GGF75548.1"/>
    </source>
</evidence>
<reference evidence="1" key="2">
    <citation type="submission" date="2020-09" db="EMBL/GenBank/DDBJ databases">
        <authorList>
            <person name="Sun Q."/>
            <person name="Zhou Y."/>
        </authorList>
    </citation>
    <scope>NUCLEOTIDE SEQUENCE</scope>
    <source>
        <strain evidence="1">CGMCC 1.15254</strain>
    </source>
</reference>
<reference evidence="1" key="1">
    <citation type="journal article" date="2014" name="Int. J. Syst. Evol. Microbiol.">
        <title>Complete genome sequence of Corynebacterium casei LMG S-19264T (=DSM 44701T), isolated from a smear-ripened cheese.</title>
        <authorList>
            <consortium name="US DOE Joint Genome Institute (JGI-PGF)"/>
            <person name="Walter F."/>
            <person name="Albersmeier A."/>
            <person name="Kalinowski J."/>
            <person name="Ruckert C."/>
        </authorList>
    </citation>
    <scope>NUCLEOTIDE SEQUENCE</scope>
    <source>
        <strain evidence="1">CGMCC 1.15254</strain>
    </source>
</reference>
<keyword evidence="2" id="KW-1185">Reference proteome</keyword>
<dbReference type="Proteomes" id="UP000632498">
    <property type="component" value="Unassembled WGS sequence"/>
</dbReference>
<organism evidence="1 2">
    <name type="scientific">Terasakiella brassicae</name>
    <dbReference type="NCBI Taxonomy" id="1634917"/>
    <lineage>
        <taxon>Bacteria</taxon>
        <taxon>Pseudomonadati</taxon>
        <taxon>Pseudomonadota</taxon>
        <taxon>Alphaproteobacteria</taxon>
        <taxon>Rhodospirillales</taxon>
        <taxon>Terasakiellaceae</taxon>
        <taxon>Terasakiella</taxon>
    </lineage>
</organism>
<evidence type="ECO:0000313" key="2">
    <source>
        <dbReference type="Proteomes" id="UP000632498"/>
    </source>
</evidence>